<dbReference type="AlphaFoldDB" id="A0A5C5Z530"/>
<dbReference type="RefSeq" id="WP_146398934.1">
    <property type="nucleotide sequence ID" value="NZ_SJPJ01000001.1"/>
</dbReference>
<proteinExistence type="predicted"/>
<protein>
    <submittedName>
        <fullName evidence="1">Uncharacterized protein</fullName>
    </submittedName>
</protein>
<accession>A0A5C5Z530</accession>
<name>A0A5C5Z530_9BACT</name>
<organism evidence="1 2">
    <name type="scientific">Novipirellula herctigrandis</name>
    <dbReference type="NCBI Taxonomy" id="2527986"/>
    <lineage>
        <taxon>Bacteria</taxon>
        <taxon>Pseudomonadati</taxon>
        <taxon>Planctomycetota</taxon>
        <taxon>Planctomycetia</taxon>
        <taxon>Pirellulales</taxon>
        <taxon>Pirellulaceae</taxon>
        <taxon>Novipirellula</taxon>
    </lineage>
</organism>
<evidence type="ECO:0000313" key="1">
    <source>
        <dbReference type="EMBL" id="TWT82432.1"/>
    </source>
</evidence>
<reference evidence="1 2" key="1">
    <citation type="submission" date="2019-02" db="EMBL/GenBank/DDBJ databases">
        <title>Deep-cultivation of Planctomycetes and their phenomic and genomic characterization uncovers novel biology.</title>
        <authorList>
            <person name="Wiegand S."/>
            <person name="Jogler M."/>
            <person name="Boedeker C."/>
            <person name="Pinto D."/>
            <person name="Vollmers J."/>
            <person name="Rivas-Marin E."/>
            <person name="Kohn T."/>
            <person name="Peeters S.H."/>
            <person name="Heuer A."/>
            <person name="Rast P."/>
            <person name="Oberbeckmann S."/>
            <person name="Bunk B."/>
            <person name="Jeske O."/>
            <person name="Meyerdierks A."/>
            <person name="Storesund J.E."/>
            <person name="Kallscheuer N."/>
            <person name="Luecker S."/>
            <person name="Lage O.M."/>
            <person name="Pohl T."/>
            <person name="Merkel B.J."/>
            <person name="Hornburger P."/>
            <person name="Mueller R.-W."/>
            <person name="Bruemmer F."/>
            <person name="Labrenz M."/>
            <person name="Spormann A.M."/>
            <person name="Op Den Camp H."/>
            <person name="Overmann J."/>
            <person name="Amann R."/>
            <person name="Jetten M.S.M."/>
            <person name="Mascher T."/>
            <person name="Medema M.H."/>
            <person name="Devos D.P."/>
            <person name="Kaster A.-K."/>
            <person name="Ovreas L."/>
            <person name="Rohde M."/>
            <person name="Galperin M.Y."/>
            <person name="Jogler C."/>
        </authorList>
    </citation>
    <scope>NUCLEOTIDE SEQUENCE [LARGE SCALE GENOMIC DNA]</scope>
    <source>
        <strain evidence="1 2">CA13</strain>
    </source>
</reference>
<dbReference type="OrthoDB" id="276747at2"/>
<dbReference type="EMBL" id="SJPJ01000001">
    <property type="protein sequence ID" value="TWT82432.1"/>
    <property type="molecule type" value="Genomic_DNA"/>
</dbReference>
<dbReference type="Proteomes" id="UP000315010">
    <property type="component" value="Unassembled WGS sequence"/>
</dbReference>
<sequence>MNEKKNEADIRKNAQIESEIIASRGYRLADAIGRMGGERLLKGTSPVTTKQRAELEVERYLEQNLIDTEGALEIVLLRWYRTSETVYQFGYEKPIAALAALIDQLISNEQLRRNFVNDIDSQWGRMYLERPHFEKPDAPADPDDPYTYESVRMKLTRLRGTITAG</sequence>
<keyword evidence="2" id="KW-1185">Reference proteome</keyword>
<gene>
    <name evidence="1" type="ORF">CA13_38950</name>
</gene>
<evidence type="ECO:0000313" key="2">
    <source>
        <dbReference type="Proteomes" id="UP000315010"/>
    </source>
</evidence>
<comment type="caution">
    <text evidence="1">The sequence shown here is derived from an EMBL/GenBank/DDBJ whole genome shotgun (WGS) entry which is preliminary data.</text>
</comment>